<keyword evidence="3" id="KW-0238">DNA-binding</keyword>
<dbReference type="EMBL" id="BAABFT010000015">
    <property type="protein sequence ID" value="GAA4334815.1"/>
    <property type="molecule type" value="Genomic_DNA"/>
</dbReference>
<accession>A0ABP8H681</accession>
<dbReference type="InterPro" id="IPR002942">
    <property type="entry name" value="S4_RNA-bd"/>
</dbReference>
<dbReference type="InterPro" id="IPR036986">
    <property type="entry name" value="S4_RNA-bd_sf"/>
</dbReference>
<dbReference type="RefSeq" id="WP_345213181.1">
    <property type="nucleotide sequence ID" value="NZ_BAABFT010000015.1"/>
</dbReference>
<keyword evidence="2 4" id="KW-0694">RNA-binding</keyword>
<dbReference type="PROSITE" id="PS50889">
    <property type="entry name" value="S4"/>
    <property type="match status" value="1"/>
</dbReference>
<evidence type="ECO:0000256" key="2">
    <source>
        <dbReference type="ARBA" id="ARBA00022884"/>
    </source>
</evidence>
<evidence type="ECO:0000256" key="1">
    <source>
        <dbReference type="ARBA" id="ARBA00008396"/>
    </source>
</evidence>
<dbReference type="PIRSF" id="PIRSF016821">
    <property type="entry name" value="HSP15"/>
    <property type="match status" value="1"/>
</dbReference>
<evidence type="ECO:0000313" key="7">
    <source>
        <dbReference type="EMBL" id="GAA4334815.1"/>
    </source>
</evidence>
<gene>
    <name evidence="7" type="ORF">GCM10023149_42370</name>
</gene>
<protein>
    <recommendedName>
        <fullName evidence="6">RNA-binding S4 domain-containing protein</fullName>
    </recommendedName>
</protein>
<evidence type="ECO:0000256" key="4">
    <source>
        <dbReference type="PROSITE-ProRule" id="PRU00182"/>
    </source>
</evidence>
<dbReference type="CDD" id="cd00165">
    <property type="entry name" value="S4"/>
    <property type="match status" value="1"/>
</dbReference>
<dbReference type="SUPFAM" id="SSF55174">
    <property type="entry name" value="Alpha-L RNA-binding motif"/>
    <property type="match status" value="1"/>
</dbReference>
<name>A0ABP8H681_9SPHI</name>
<keyword evidence="8" id="KW-1185">Reference proteome</keyword>
<evidence type="ECO:0000256" key="3">
    <source>
        <dbReference type="ARBA" id="ARBA00023125"/>
    </source>
</evidence>
<reference evidence="8" key="1">
    <citation type="journal article" date="2019" name="Int. J. Syst. Evol. Microbiol.">
        <title>The Global Catalogue of Microorganisms (GCM) 10K type strain sequencing project: providing services to taxonomists for standard genome sequencing and annotation.</title>
        <authorList>
            <consortium name="The Broad Institute Genomics Platform"/>
            <consortium name="The Broad Institute Genome Sequencing Center for Infectious Disease"/>
            <person name="Wu L."/>
            <person name="Ma J."/>
        </authorList>
    </citation>
    <scope>NUCLEOTIDE SEQUENCE [LARGE SCALE GENOMIC DNA]</scope>
    <source>
        <strain evidence="8">JCM 17705</strain>
    </source>
</reference>
<dbReference type="InterPro" id="IPR025708">
    <property type="entry name" value="HSP15"/>
</dbReference>
<sequence length="142" mass="16312">MPEKEKLRIDKYLWAIRLFKTRTMAADACKAGRVKLDGRNIKPSYEVKIGETYQVSKGIERKVIKVTGLLENRTDAKTAVTFYEDLTPVEQTQAFKSMFHAPMLKRDRGTGRPTKRDRREIDDLQDGFLEGKEDGGESVKEE</sequence>
<comment type="caution">
    <text evidence="7">The sequence shown here is derived from an EMBL/GenBank/DDBJ whole genome shotgun (WGS) entry which is preliminary data.</text>
</comment>
<dbReference type="Gene3D" id="3.10.290.10">
    <property type="entry name" value="RNA-binding S4 domain"/>
    <property type="match status" value="1"/>
</dbReference>
<evidence type="ECO:0000259" key="6">
    <source>
        <dbReference type="SMART" id="SM00363"/>
    </source>
</evidence>
<comment type="similarity">
    <text evidence="1">Belongs to the HSP15 family.</text>
</comment>
<dbReference type="Proteomes" id="UP001500582">
    <property type="component" value="Unassembled WGS sequence"/>
</dbReference>
<feature type="region of interest" description="Disordered" evidence="5">
    <location>
        <begin position="100"/>
        <end position="142"/>
    </location>
</feature>
<feature type="domain" description="RNA-binding S4" evidence="6">
    <location>
        <begin position="7"/>
        <end position="69"/>
    </location>
</feature>
<dbReference type="Pfam" id="PF01479">
    <property type="entry name" value="S4"/>
    <property type="match status" value="1"/>
</dbReference>
<evidence type="ECO:0000313" key="8">
    <source>
        <dbReference type="Proteomes" id="UP001500582"/>
    </source>
</evidence>
<organism evidence="7 8">
    <name type="scientific">Mucilaginibacter gynuensis</name>
    <dbReference type="NCBI Taxonomy" id="1302236"/>
    <lineage>
        <taxon>Bacteria</taxon>
        <taxon>Pseudomonadati</taxon>
        <taxon>Bacteroidota</taxon>
        <taxon>Sphingobacteriia</taxon>
        <taxon>Sphingobacteriales</taxon>
        <taxon>Sphingobacteriaceae</taxon>
        <taxon>Mucilaginibacter</taxon>
    </lineage>
</organism>
<proteinExistence type="inferred from homology"/>
<dbReference type="SMART" id="SM00363">
    <property type="entry name" value="S4"/>
    <property type="match status" value="1"/>
</dbReference>
<feature type="compositionally biased region" description="Basic and acidic residues" evidence="5">
    <location>
        <begin position="129"/>
        <end position="142"/>
    </location>
</feature>
<evidence type="ECO:0000256" key="5">
    <source>
        <dbReference type="SAM" id="MobiDB-lite"/>
    </source>
</evidence>